<reference evidence="12" key="1">
    <citation type="submission" date="2019-03" db="EMBL/GenBank/DDBJ databases">
        <title>Long read genome sequence of the mycoparasitic Pythium oligandrum ATCC 38472 isolated from sugarbeet rhizosphere.</title>
        <authorList>
            <person name="Gaulin E."/>
        </authorList>
    </citation>
    <scope>NUCLEOTIDE SEQUENCE</scope>
    <source>
        <strain evidence="12">ATCC 38472_TT</strain>
    </source>
</reference>
<evidence type="ECO:0000313" key="13">
    <source>
        <dbReference type="Proteomes" id="UP000794436"/>
    </source>
</evidence>
<proteinExistence type="predicted"/>
<evidence type="ECO:0000256" key="7">
    <source>
        <dbReference type="ARBA" id="ARBA00022679"/>
    </source>
</evidence>
<dbReference type="AlphaFoldDB" id="A0A8K1CTQ9"/>
<evidence type="ECO:0000256" key="9">
    <source>
        <dbReference type="ARBA" id="ARBA00022786"/>
    </source>
</evidence>
<dbReference type="EMBL" id="SPLM01000002">
    <property type="protein sequence ID" value="TMW68510.1"/>
    <property type="molecule type" value="Genomic_DNA"/>
</dbReference>
<protein>
    <recommendedName>
        <fullName evidence="4">HECT-type E3 ubiquitin transferase</fullName>
        <ecNumber evidence="4">2.3.2.26</ecNumber>
    </recommendedName>
</protein>
<keyword evidence="8" id="KW-0677">Repeat</keyword>
<dbReference type="Gene3D" id="3.30.2410.10">
    <property type="entry name" value="Hect, E3 ligase catalytic domain"/>
    <property type="match status" value="1"/>
</dbReference>
<dbReference type="GO" id="GO:0061630">
    <property type="term" value="F:ubiquitin protein ligase activity"/>
    <property type="evidence" value="ECO:0007669"/>
    <property type="project" value="UniProtKB-EC"/>
</dbReference>
<feature type="active site" description="Glycyl thioester intermediate" evidence="10">
    <location>
        <position position="92"/>
    </location>
</feature>
<evidence type="ECO:0000256" key="2">
    <source>
        <dbReference type="ARBA" id="ARBA00004496"/>
    </source>
</evidence>
<dbReference type="FunFam" id="3.30.2410.10:FF:000006">
    <property type="entry name" value="probable E3 ubiquitin-protein ligase HERC1 isoform X2"/>
    <property type="match status" value="1"/>
</dbReference>
<dbReference type="InterPro" id="IPR035983">
    <property type="entry name" value="Hect_E3_ubiquitin_ligase"/>
</dbReference>
<evidence type="ECO:0000256" key="1">
    <source>
        <dbReference type="ARBA" id="ARBA00000885"/>
    </source>
</evidence>
<evidence type="ECO:0000259" key="11">
    <source>
        <dbReference type="PROSITE" id="PS50237"/>
    </source>
</evidence>
<evidence type="ECO:0000256" key="3">
    <source>
        <dbReference type="ARBA" id="ARBA00004906"/>
    </source>
</evidence>
<keyword evidence="6" id="KW-0597">Phosphoprotein</keyword>
<dbReference type="Proteomes" id="UP000794436">
    <property type="component" value="Unassembled WGS sequence"/>
</dbReference>
<feature type="domain" description="HECT" evidence="11">
    <location>
        <begin position="1"/>
        <end position="129"/>
    </location>
</feature>
<dbReference type="InterPro" id="IPR000569">
    <property type="entry name" value="HECT_dom"/>
</dbReference>
<dbReference type="Pfam" id="PF00632">
    <property type="entry name" value="HECT"/>
    <property type="match status" value="1"/>
</dbReference>
<keyword evidence="5" id="KW-0963">Cytoplasm</keyword>
<evidence type="ECO:0000256" key="5">
    <source>
        <dbReference type="ARBA" id="ARBA00022490"/>
    </source>
</evidence>
<gene>
    <name evidence="12" type="ORF">Poli38472_005978</name>
</gene>
<dbReference type="OrthoDB" id="239701at2759"/>
<name>A0A8K1CTQ9_PYTOL</name>
<evidence type="ECO:0000256" key="10">
    <source>
        <dbReference type="PROSITE-ProRule" id="PRU00104"/>
    </source>
</evidence>
<dbReference type="EC" id="2.3.2.26" evidence="4"/>
<comment type="pathway">
    <text evidence="3">Protein modification; protein ubiquitination.</text>
</comment>
<keyword evidence="7" id="KW-0808">Transferase</keyword>
<evidence type="ECO:0000256" key="6">
    <source>
        <dbReference type="ARBA" id="ARBA00022553"/>
    </source>
</evidence>
<keyword evidence="13" id="KW-1185">Reference proteome</keyword>
<keyword evidence="9 10" id="KW-0833">Ubl conjugation pathway</keyword>
<dbReference type="PANTHER" id="PTHR46654">
    <property type="entry name" value="E3 UBIQUITIN-PROTEIN LIGASE HECTD3"/>
    <property type="match status" value="1"/>
</dbReference>
<sequence>MICGSPEIDVDLLQLCTEYSKCSETDDHIVWFWQVLREFSHEERSAFLRFVWGRSRLPVNEKAFPQFFKLQSFSKQREGRSVDEYLPVSHTCFFSVEMPTYSSQAVLREKLLYAIYNCQAIDGDGDSVAANRLGWEE</sequence>
<dbReference type="GO" id="GO:0005737">
    <property type="term" value="C:cytoplasm"/>
    <property type="evidence" value="ECO:0007669"/>
    <property type="project" value="UniProtKB-SubCell"/>
</dbReference>
<evidence type="ECO:0000313" key="12">
    <source>
        <dbReference type="EMBL" id="TMW68510.1"/>
    </source>
</evidence>
<dbReference type="SUPFAM" id="SSF56204">
    <property type="entry name" value="Hect, E3 ligase catalytic domain"/>
    <property type="match status" value="1"/>
</dbReference>
<comment type="caution">
    <text evidence="12">The sequence shown here is derived from an EMBL/GenBank/DDBJ whole genome shotgun (WGS) entry which is preliminary data.</text>
</comment>
<evidence type="ECO:0000256" key="8">
    <source>
        <dbReference type="ARBA" id="ARBA00022737"/>
    </source>
</evidence>
<dbReference type="PANTHER" id="PTHR46654:SF1">
    <property type="entry name" value="E3 UBIQUITIN-PROTEIN LIGASE HECTD3"/>
    <property type="match status" value="1"/>
</dbReference>
<accession>A0A8K1CTQ9</accession>
<dbReference type="PROSITE" id="PS50237">
    <property type="entry name" value="HECT"/>
    <property type="match status" value="1"/>
</dbReference>
<comment type="catalytic activity">
    <reaction evidence="1">
        <text>S-ubiquitinyl-[E2 ubiquitin-conjugating enzyme]-L-cysteine + [acceptor protein]-L-lysine = [E2 ubiquitin-conjugating enzyme]-L-cysteine + N(6)-ubiquitinyl-[acceptor protein]-L-lysine.</text>
        <dbReference type="EC" id="2.3.2.26"/>
    </reaction>
</comment>
<comment type="subcellular location">
    <subcellularLocation>
        <location evidence="2">Cytoplasm</location>
    </subcellularLocation>
</comment>
<dbReference type="InterPro" id="IPR042469">
    <property type="entry name" value="HECTD3"/>
</dbReference>
<organism evidence="12 13">
    <name type="scientific">Pythium oligandrum</name>
    <name type="common">Mycoparasitic fungus</name>
    <dbReference type="NCBI Taxonomy" id="41045"/>
    <lineage>
        <taxon>Eukaryota</taxon>
        <taxon>Sar</taxon>
        <taxon>Stramenopiles</taxon>
        <taxon>Oomycota</taxon>
        <taxon>Peronosporomycetes</taxon>
        <taxon>Pythiales</taxon>
        <taxon>Pythiaceae</taxon>
        <taxon>Pythium</taxon>
    </lineage>
</organism>
<evidence type="ECO:0000256" key="4">
    <source>
        <dbReference type="ARBA" id="ARBA00012485"/>
    </source>
</evidence>